<name>A0ACC1PF73_9PEZI</name>
<reference evidence="1" key="1">
    <citation type="submission" date="2022-10" db="EMBL/GenBank/DDBJ databases">
        <title>Genome Sequence of Xylaria curta.</title>
        <authorList>
            <person name="Buettner E."/>
        </authorList>
    </citation>
    <scope>NUCLEOTIDE SEQUENCE</scope>
    <source>
        <strain evidence="1">Babe10</strain>
    </source>
</reference>
<evidence type="ECO:0000313" key="2">
    <source>
        <dbReference type="Proteomes" id="UP001143856"/>
    </source>
</evidence>
<keyword evidence="2" id="KW-1185">Reference proteome</keyword>
<dbReference type="EMBL" id="JAPDGR010000329">
    <property type="protein sequence ID" value="KAJ2991468.1"/>
    <property type="molecule type" value="Genomic_DNA"/>
</dbReference>
<organism evidence="1 2">
    <name type="scientific">Xylaria curta</name>
    <dbReference type="NCBI Taxonomy" id="42375"/>
    <lineage>
        <taxon>Eukaryota</taxon>
        <taxon>Fungi</taxon>
        <taxon>Dikarya</taxon>
        <taxon>Ascomycota</taxon>
        <taxon>Pezizomycotina</taxon>
        <taxon>Sordariomycetes</taxon>
        <taxon>Xylariomycetidae</taxon>
        <taxon>Xylariales</taxon>
        <taxon>Xylariaceae</taxon>
        <taxon>Xylaria</taxon>
    </lineage>
</organism>
<sequence length="416" mass="48177">MPASYHCAEILNVELDSPTKKPSAAAALVERLGWHPIAHQELIPYTLLLQMFQHLYGNRLESVKFITMDLLRIADPGIVSCRAAVCRFDKRDTWRVYKSRPGPHDRFYCAPHIEIILPFFPTRAAAKGVIEAIQNSWAPLGKHMQPAYKFRTRTYSWKFEPGMVYESVNAGHLIAKPIIHEHQQDEITQEDEEQDEQPDGNLKLITYPDQKIEEERFETDPGDWPKTLDDIKEEIRSGPNKNQCKELVKSTLADQFKLDPRRITVWFWTREVQQSDGKWYPWGSLDNTHGLVLASREVDQCKEGDARRRVRRNSRSSRDAEEKEPRDIAPTIRIIMPVERTDFAKNDENVNGLKECVDRIRLQLSAPSAFHSRAAFCISWKKERREFADWFVPQVIYKPTGDGDDYVLQSTLGSEK</sequence>
<proteinExistence type="predicted"/>
<protein>
    <submittedName>
        <fullName evidence="1">Uncharacterized protein</fullName>
    </submittedName>
</protein>
<accession>A0ACC1PF73</accession>
<evidence type="ECO:0000313" key="1">
    <source>
        <dbReference type="EMBL" id="KAJ2991468.1"/>
    </source>
</evidence>
<dbReference type="Proteomes" id="UP001143856">
    <property type="component" value="Unassembled WGS sequence"/>
</dbReference>
<gene>
    <name evidence="1" type="ORF">NUW58_g2499</name>
</gene>
<comment type="caution">
    <text evidence="1">The sequence shown here is derived from an EMBL/GenBank/DDBJ whole genome shotgun (WGS) entry which is preliminary data.</text>
</comment>